<evidence type="ECO:0000259" key="6">
    <source>
        <dbReference type="PROSITE" id="PS51387"/>
    </source>
</evidence>
<comment type="similarity">
    <text evidence="2">Belongs to the oxygen-dependent FAD-linked oxidoreductase family.</text>
</comment>
<dbReference type="EMBL" id="JAULSU010000007">
    <property type="protein sequence ID" value="KAK0611390.1"/>
    <property type="molecule type" value="Genomic_DNA"/>
</dbReference>
<dbReference type="Pfam" id="PF08031">
    <property type="entry name" value="BBE"/>
    <property type="match status" value="1"/>
</dbReference>
<dbReference type="GO" id="GO:0071949">
    <property type="term" value="F:FAD binding"/>
    <property type="evidence" value="ECO:0007669"/>
    <property type="project" value="InterPro"/>
</dbReference>
<dbReference type="Pfam" id="PF01565">
    <property type="entry name" value="FAD_binding_4"/>
    <property type="match status" value="1"/>
</dbReference>
<dbReference type="SUPFAM" id="SSF55103">
    <property type="entry name" value="FAD-linked oxidases, C-terminal domain"/>
    <property type="match status" value="1"/>
</dbReference>
<gene>
    <name evidence="7" type="ORF">B0T14DRAFT_540508</name>
</gene>
<accession>A0AA39U449</accession>
<evidence type="ECO:0000256" key="4">
    <source>
        <dbReference type="ARBA" id="ARBA00022827"/>
    </source>
</evidence>
<dbReference type="PANTHER" id="PTHR42973:SF9">
    <property type="entry name" value="FAD-BINDING PCMH-TYPE DOMAIN-CONTAINING PROTEIN-RELATED"/>
    <property type="match status" value="1"/>
</dbReference>
<dbReference type="InterPro" id="IPR006094">
    <property type="entry name" value="Oxid_FAD_bind_N"/>
</dbReference>
<sequence length="481" mass="52696">MLIDNESQFPTTWNTSQQLLEELGPLLSETATILTPASTGWDQTRSSSPRIKPQFIASVEVATEKDVQETVKYANRRNLHFLTVSGGHGWASTLTKFNGGIRINMRKLNTAETRPDGKIATVGGGMMQHEITKSLYAQGKKLAVTGLCGCVSVIGPLLGGGHSVAQGSYGFAADNLVSARVVLANSSVVVASATENADLFWALRGAGQNFGIVTSFDIKVHDASENWVMTVVTFTQDKLEAFFETWNELESEHKHTGMLVLSGLFFRNPELDPGHPAINLQILSPASNPLTPVYASAFLSLSPIFHTTVDNIEYSNLYEALGTHAESIMCRKDNNLSGFPTSFSSWDPAAMRAGFEIFSELTSDAKFAYSAYILESYGRDGVEAVPEGENAVALLERKLHILASPLLWWEGGDEEVRRVAVGYGERIREATRANNHAYLNYAVGGEALVDVYGGEERLERLRGLKRAWDPDNKFRFYVGIS</sequence>
<dbReference type="InterPro" id="IPR016166">
    <property type="entry name" value="FAD-bd_PCMH"/>
</dbReference>
<dbReference type="InterPro" id="IPR016164">
    <property type="entry name" value="FAD-linked_Oxase-like_C"/>
</dbReference>
<comment type="cofactor">
    <cofactor evidence="1">
        <name>FAD</name>
        <dbReference type="ChEBI" id="CHEBI:57692"/>
    </cofactor>
</comment>
<evidence type="ECO:0000256" key="2">
    <source>
        <dbReference type="ARBA" id="ARBA00005466"/>
    </source>
</evidence>
<dbReference type="PANTHER" id="PTHR42973">
    <property type="entry name" value="BINDING OXIDOREDUCTASE, PUTATIVE (AFU_ORTHOLOGUE AFUA_1G17690)-RELATED"/>
    <property type="match status" value="1"/>
</dbReference>
<evidence type="ECO:0000313" key="8">
    <source>
        <dbReference type="Proteomes" id="UP001175000"/>
    </source>
</evidence>
<protein>
    <recommendedName>
        <fullName evidence="6">FAD-binding PCMH-type domain-containing protein</fullName>
    </recommendedName>
</protein>
<evidence type="ECO:0000313" key="7">
    <source>
        <dbReference type="EMBL" id="KAK0611390.1"/>
    </source>
</evidence>
<reference evidence="7" key="1">
    <citation type="submission" date="2023-06" db="EMBL/GenBank/DDBJ databases">
        <title>Genome-scale phylogeny and comparative genomics of the fungal order Sordariales.</title>
        <authorList>
            <consortium name="Lawrence Berkeley National Laboratory"/>
            <person name="Hensen N."/>
            <person name="Bonometti L."/>
            <person name="Westerberg I."/>
            <person name="Brannstrom I.O."/>
            <person name="Guillou S."/>
            <person name="Cros-Aarteil S."/>
            <person name="Calhoun S."/>
            <person name="Haridas S."/>
            <person name="Kuo A."/>
            <person name="Mondo S."/>
            <person name="Pangilinan J."/>
            <person name="Riley R."/>
            <person name="Labutti K."/>
            <person name="Andreopoulos B."/>
            <person name="Lipzen A."/>
            <person name="Chen C."/>
            <person name="Yanf M."/>
            <person name="Daum C."/>
            <person name="Ng V."/>
            <person name="Clum A."/>
            <person name="Steindorff A."/>
            <person name="Ohm R."/>
            <person name="Martin F."/>
            <person name="Silar P."/>
            <person name="Natvig D."/>
            <person name="Lalanne C."/>
            <person name="Gautier V."/>
            <person name="Ament-Velasquez S.L."/>
            <person name="Kruys A."/>
            <person name="Hutchinson M.I."/>
            <person name="Powell A.J."/>
            <person name="Barry K."/>
            <person name="Miller A.N."/>
            <person name="Grigoriev I.V."/>
            <person name="Debuchy R."/>
            <person name="Gladieux P."/>
            <person name="Thoren M.H."/>
            <person name="Johannesson H."/>
        </authorList>
    </citation>
    <scope>NUCLEOTIDE SEQUENCE</scope>
    <source>
        <strain evidence="7">CBS 606.72</strain>
    </source>
</reference>
<keyword evidence="4" id="KW-0274">FAD</keyword>
<dbReference type="GO" id="GO:0016491">
    <property type="term" value="F:oxidoreductase activity"/>
    <property type="evidence" value="ECO:0007669"/>
    <property type="project" value="UniProtKB-KW"/>
</dbReference>
<dbReference type="SUPFAM" id="SSF56176">
    <property type="entry name" value="FAD-binding/transporter-associated domain-like"/>
    <property type="match status" value="1"/>
</dbReference>
<dbReference type="Gene3D" id="3.30.465.10">
    <property type="match status" value="1"/>
</dbReference>
<comment type="caution">
    <text evidence="7">The sequence shown here is derived from an EMBL/GenBank/DDBJ whole genome shotgun (WGS) entry which is preliminary data.</text>
</comment>
<dbReference type="InterPro" id="IPR036318">
    <property type="entry name" value="FAD-bd_PCMH-like_sf"/>
</dbReference>
<proteinExistence type="inferred from homology"/>
<keyword evidence="3" id="KW-0285">Flavoprotein</keyword>
<evidence type="ECO:0000256" key="1">
    <source>
        <dbReference type="ARBA" id="ARBA00001974"/>
    </source>
</evidence>
<dbReference type="InterPro" id="IPR016169">
    <property type="entry name" value="FAD-bd_PCMH_sub2"/>
</dbReference>
<dbReference type="PROSITE" id="PS51387">
    <property type="entry name" value="FAD_PCMH"/>
    <property type="match status" value="1"/>
</dbReference>
<dbReference type="InterPro" id="IPR012951">
    <property type="entry name" value="BBE"/>
</dbReference>
<evidence type="ECO:0000256" key="5">
    <source>
        <dbReference type="ARBA" id="ARBA00023002"/>
    </source>
</evidence>
<keyword evidence="5" id="KW-0560">Oxidoreductase</keyword>
<dbReference type="Proteomes" id="UP001175000">
    <property type="component" value="Unassembled WGS sequence"/>
</dbReference>
<keyword evidence="8" id="KW-1185">Reference proteome</keyword>
<feature type="domain" description="FAD-binding PCMH-type" evidence="6">
    <location>
        <begin position="51"/>
        <end position="223"/>
    </location>
</feature>
<dbReference type="AlphaFoldDB" id="A0AA39U449"/>
<evidence type="ECO:0000256" key="3">
    <source>
        <dbReference type="ARBA" id="ARBA00022630"/>
    </source>
</evidence>
<dbReference type="Gene3D" id="3.40.462.20">
    <property type="match status" value="1"/>
</dbReference>
<dbReference type="InterPro" id="IPR050416">
    <property type="entry name" value="FAD-linked_Oxidoreductase"/>
</dbReference>
<organism evidence="7 8">
    <name type="scientific">Immersiella caudata</name>
    <dbReference type="NCBI Taxonomy" id="314043"/>
    <lineage>
        <taxon>Eukaryota</taxon>
        <taxon>Fungi</taxon>
        <taxon>Dikarya</taxon>
        <taxon>Ascomycota</taxon>
        <taxon>Pezizomycotina</taxon>
        <taxon>Sordariomycetes</taxon>
        <taxon>Sordariomycetidae</taxon>
        <taxon>Sordariales</taxon>
        <taxon>Lasiosphaeriaceae</taxon>
        <taxon>Immersiella</taxon>
    </lineage>
</organism>
<name>A0AA39U449_9PEZI</name>